<evidence type="ECO:0000313" key="4">
    <source>
        <dbReference type="EMBL" id="KAF2502523.1"/>
    </source>
</evidence>
<dbReference type="PANTHER" id="PTHR37534:SF9">
    <property type="entry name" value="ZN(II)2CYS6 TRANSCRIPTION FACTOR (EUROFUNG)"/>
    <property type="match status" value="1"/>
</dbReference>
<dbReference type="SMART" id="SM00066">
    <property type="entry name" value="GAL4"/>
    <property type="match status" value="1"/>
</dbReference>
<dbReference type="PANTHER" id="PTHR37534">
    <property type="entry name" value="TRANSCRIPTIONAL ACTIVATOR PROTEIN UGA3"/>
    <property type="match status" value="1"/>
</dbReference>
<feature type="domain" description="Zn(2)-C6 fungal-type" evidence="3">
    <location>
        <begin position="33"/>
        <end position="59"/>
    </location>
</feature>
<gene>
    <name evidence="4" type="ORF">BU16DRAFT_532870</name>
</gene>
<dbReference type="PROSITE" id="PS50048">
    <property type="entry name" value="ZN2_CY6_FUNGAL_2"/>
    <property type="match status" value="1"/>
</dbReference>
<evidence type="ECO:0000259" key="3">
    <source>
        <dbReference type="PROSITE" id="PS50048"/>
    </source>
</evidence>
<dbReference type="CDD" id="cd12148">
    <property type="entry name" value="fungal_TF_MHR"/>
    <property type="match status" value="1"/>
</dbReference>
<reference evidence="4" key="1">
    <citation type="journal article" date="2020" name="Stud. Mycol.">
        <title>101 Dothideomycetes genomes: a test case for predicting lifestyles and emergence of pathogens.</title>
        <authorList>
            <person name="Haridas S."/>
            <person name="Albert R."/>
            <person name="Binder M."/>
            <person name="Bloem J."/>
            <person name="Labutti K."/>
            <person name="Salamov A."/>
            <person name="Andreopoulos B."/>
            <person name="Baker S."/>
            <person name="Barry K."/>
            <person name="Bills G."/>
            <person name="Bluhm B."/>
            <person name="Cannon C."/>
            <person name="Castanera R."/>
            <person name="Culley D."/>
            <person name="Daum C."/>
            <person name="Ezra D."/>
            <person name="Gonzalez J."/>
            <person name="Henrissat B."/>
            <person name="Kuo A."/>
            <person name="Liang C."/>
            <person name="Lipzen A."/>
            <person name="Lutzoni F."/>
            <person name="Magnuson J."/>
            <person name="Mondo S."/>
            <person name="Nolan M."/>
            <person name="Ohm R."/>
            <person name="Pangilinan J."/>
            <person name="Park H.-J."/>
            <person name="Ramirez L."/>
            <person name="Alfaro M."/>
            <person name="Sun H."/>
            <person name="Tritt A."/>
            <person name="Yoshinaga Y."/>
            <person name="Zwiers L.-H."/>
            <person name="Turgeon B."/>
            <person name="Goodwin S."/>
            <person name="Spatafora J."/>
            <person name="Crous P."/>
            <person name="Grigoriev I."/>
        </authorList>
    </citation>
    <scope>NUCLEOTIDE SEQUENCE</scope>
    <source>
        <strain evidence="4">CBS 269.34</strain>
    </source>
</reference>
<name>A0A6A6RFK8_9PEZI</name>
<dbReference type="InterPro" id="IPR021858">
    <property type="entry name" value="Fun_TF"/>
</dbReference>
<comment type="subcellular location">
    <subcellularLocation>
        <location evidence="1">Nucleus</location>
    </subcellularLocation>
</comment>
<evidence type="ECO:0000256" key="2">
    <source>
        <dbReference type="ARBA" id="ARBA00023242"/>
    </source>
</evidence>
<dbReference type="SUPFAM" id="SSF57701">
    <property type="entry name" value="Zn2/Cys6 DNA-binding domain"/>
    <property type="match status" value="1"/>
</dbReference>
<organism evidence="4 5">
    <name type="scientific">Lophium mytilinum</name>
    <dbReference type="NCBI Taxonomy" id="390894"/>
    <lineage>
        <taxon>Eukaryota</taxon>
        <taxon>Fungi</taxon>
        <taxon>Dikarya</taxon>
        <taxon>Ascomycota</taxon>
        <taxon>Pezizomycotina</taxon>
        <taxon>Dothideomycetes</taxon>
        <taxon>Pleosporomycetidae</taxon>
        <taxon>Mytilinidiales</taxon>
        <taxon>Mytilinidiaceae</taxon>
        <taxon>Lophium</taxon>
    </lineage>
</organism>
<proteinExistence type="predicted"/>
<dbReference type="AlphaFoldDB" id="A0A6A6RFK8"/>
<dbReference type="Pfam" id="PF11951">
    <property type="entry name" value="Fungal_trans_2"/>
    <property type="match status" value="1"/>
</dbReference>
<dbReference type="GO" id="GO:0045944">
    <property type="term" value="P:positive regulation of transcription by RNA polymerase II"/>
    <property type="evidence" value="ECO:0007669"/>
    <property type="project" value="TreeGrafter"/>
</dbReference>
<dbReference type="EMBL" id="MU004181">
    <property type="protein sequence ID" value="KAF2502523.1"/>
    <property type="molecule type" value="Genomic_DNA"/>
</dbReference>
<protein>
    <recommendedName>
        <fullName evidence="3">Zn(2)-C6 fungal-type domain-containing protein</fullName>
    </recommendedName>
</protein>
<dbReference type="CDD" id="cd00067">
    <property type="entry name" value="GAL4"/>
    <property type="match status" value="1"/>
</dbReference>
<accession>A0A6A6RFK8</accession>
<dbReference type="OrthoDB" id="4525710at2759"/>
<dbReference type="InterPro" id="IPR036864">
    <property type="entry name" value="Zn2-C6_fun-type_DNA-bd_sf"/>
</dbReference>
<dbReference type="GO" id="GO:0000976">
    <property type="term" value="F:transcription cis-regulatory region binding"/>
    <property type="evidence" value="ECO:0007669"/>
    <property type="project" value="TreeGrafter"/>
</dbReference>
<dbReference type="GO" id="GO:0008270">
    <property type="term" value="F:zinc ion binding"/>
    <property type="evidence" value="ECO:0007669"/>
    <property type="project" value="InterPro"/>
</dbReference>
<keyword evidence="5" id="KW-1185">Reference proteome</keyword>
<dbReference type="Proteomes" id="UP000799750">
    <property type="component" value="Unassembled WGS sequence"/>
</dbReference>
<dbReference type="Pfam" id="PF00172">
    <property type="entry name" value="Zn_clus"/>
    <property type="match status" value="1"/>
</dbReference>
<sequence>MESSTRGRRRRAGTRRKTGCTTVRLSHCQSFTCKARHTRCDEKKPVCSNCERLNLQCRASEFITRSAWCEPNVEPQVSTDVDILPDAQPIEPPESTWDLFDTSLPDSTGASCVSYAARPSPPKIMVPMHPKVPINLEPEMVQLLTAYQRGVAGWMDIFDHDCTYERTISQRALDSELLLRCICAFQAKQLSLLPEGEVWAPVAARYYVQALGLFINQVDPSAPSEEALTAIMMLSSYEMIAAQGYEHRHHFLGAGLVIKTRGINASSTGMDRASFWVYIRHEIDVALTNECTLSISPKDWNVDWVKIDVQEDEIANRLMWFVGEAIDLIYGEDPDSGIRQSLLDDVQKWKDALPVSFRGVRYGCSTEEGFTRTYFAIPAAATAALWYHTVMILLKAEPVPRELLDDEIEEVQANAFEIGNIALSDVSKSVRSFSALPLYFGT</sequence>
<dbReference type="GO" id="GO:0000981">
    <property type="term" value="F:DNA-binding transcription factor activity, RNA polymerase II-specific"/>
    <property type="evidence" value="ECO:0007669"/>
    <property type="project" value="InterPro"/>
</dbReference>
<keyword evidence="2" id="KW-0539">Nucleus</keyword>
<dbReference type="GO" id="GO:0005634">
    <property type="term" value="C:nucleus"/>
    <property type="evidence" value="ECO:0007669"/>
    <property type="project" value="UniProtKB-SubCell"/>
</dbReference>
<evidence type="ECO:0000256" key="1">
    <source>
        <dbReference type="ARBA" id="ARBA00004123"/>
    </source>
</evidence>
<dbReference type="InterPro" id="IPR001138">
    <property type="entry name" value="Zn2Cys6_DnaBD"/>
</dbReference>
<evidence type="ECO:0000313" key="5">
    <source>
        <dbReference type="Proteomes" id="UP000799750"/>
    </source>
</evidence>